<feature type="transmembrane region" description="Helical" evidence="2">
    <location>
        <begin position="60"/>
        <end position="81"/>
    </location>
</feature>
<keyword evidence="2" id="KW-1133">Transmembrane helix</keyword>
<sequence length="113" mass="12600">MTSNSEPARSRRTEPILITDAQPSLLEEHAARKRRYVITMGIRALAIVTAAIVYSTTHIVWLVLALAVLGTFLPWIAVVMANDGPPKSRQHVNRYQSRPDRTLENPQAKVIDG</sequence>
<keyword evidence="2" id="KW-0472">Membrane</keyword>
<evidence type="ECO:0000256" key="2">
    <source>
        <dbReference type="SAM" id="Phobius"/>
    </source>
</evidence>
<keyword evidence="4" id="KW-1185">Reference proteome</keyword>
<dbReference type="Proteomes" id="UP000541969">
    <property type="component" value="Unassembled WGS sequence"/>
</dbReference>
<dbReference type="InterPro" id="IPR021449">
    <property type="entry name" value="DUF3099"/>
</dbReference>
<dbReference type="RefSeq" id="WP_179714543.1">
    <property type="nucleotide sequence ID" value="NZ_JACBZT010000001.1"/>
</dbReference>
<comment type="caution">
    <text evidence="3">The sequence shown here is derived from an EMBL/GenBank/DDBJ whole genome shotgun (WGS) entry which is preliminary data.</text>
</comment>
<dbReference type="EMBL" id="JACBZT010000001">
    <property type="protein sequence ID" value="NYJ03743.1"/>
    <property type="molecule type" value="Genomic_DNA"/>
</dbReference>
<protein>
    <submittedName>
        <fullName evidence="3">Peptidoglycan/LPS O-acetylase OafA/YrhL</fullName>
    </submittedName>
</protein>
<dbReference type="Pfam" id="PF11298">
    <property type="entry name" value="DUF3099"/>
    <property type="match status" value="1"/>
</dbReference>
<evidence type="ECO:0000313" key="4">
    <source>
        <dbReference type="Proteomes" id="UP000541969"/>
    </source>
</evidence>
<organism evidence="3 4">
    <name type="scientific">Petropleomorpha daqingensis</name>
    <dbReference type="NCBI Taxonomy" id="2026353"/>
    <lineage>
        <taxon>Bacteria</taxon>
        <taxon>Bacillati</taxon>
        <taxon>Actinomycetota</taxon>
        <taxon>Actinomycetes</taxon>
        <taxon>Geodermatophilales</taxon>
        <taxon>Geodermatophilaceae</taxon>
        <taxon>Petropleomorpha</taxon>
    </lineage>
</organism>
<feature type="region of interest" description="Disordered" evidence="1">
    <location>
        <begin position="85"/>
        <end position="113"/>
    </location>
</feature>
<gene>
    <name evidence="3" type="ORF">GGQ55_000021</name>
</gene>
<dbReference type="AlphaFoldDB" id="A0A853CC49"/>
<accession>A0A853CC49</accession>
<name>A0A853CC49_9ACTN</name>
<evidence type="ECO:0000313" key="3">
    <source>
        <dbReference type="EMBL" id="NYJ03743.1"/>
    </source>
</evidence>
<reference evidence="3 4" key="1">
    <citation type="submission" date="2020-07" db="EMBL/GenBank/DDBJ databases">
        <title>Sequencing the genomes of 1000 actinobacteria strains.</title>
        <authorList>
            <person name="Klenk H.-P."/>
        </authorList>
    </citation>
    <scope>NUCLEOTIDE SEQUENCE [LARGE SCALE GENOMIC DNA]</scope>
    <source>
        <strain evidence="3 4">DSM 104001</strain>
    </source>
</reference>
<evidence type="ECO:0000256" key="1">
    <source>
        <dbReference type="SAM" id="MobiDB-lite"/>
    </source>
</evidence>
<feature type="transmembrane region" description="Helical" evidence="2">
    <location>
        <begin position="36"/>
        <end position="54"/>
    </location>
</feature>
<keyword evidence="2" id="KW-0812">Transmembrane</keyword>
<proteinExistence type="predicted"/>